<organism evidence="1">
    <name type="scientific">mine drainage metagenome</name>
    <dbReference type="NCBI Taxonomy" id="410659"/>
    <lineage>
        <taxon>unclassified sequences</taxon>
        <taxon>metagenomes</taxon>
        <taxon>ecological metagenomes</taxon>
    </lineage>
</organism>
<proteinExistence type="predicted"/>
<protein>
    <submittedName>
        <fullName evidence="1">Sel1 domain protein repeat-containing protein</fullName>
    </submittedName>
</protein>
<reference evidence="1" key="1">
    <citation type="submission" date="2013-08" db="EMBL/GenBank/DDBJ databases">
        <authorList>
            <person name="Mendez C."/>
            <person name="Richter M."/>
            <person name="Ferrer M."/>
            <person name="Sanchez J."/>
        </authorList>
    </citation>
    <scope>NUCLEOTIDE SEQUENCE</scope>
</reference>
<dbReference type="AlphaFoldDB" id="T1BYL9"/>
<dbReference type="Gene3D" id="1.25.40.10">
    <property type="entry name" value="Tetratricopeptide repeat domain"/>
    <property type="match status" value="1"/>
</dbReference>
<reference evidence="1" key="2">
    <citation type="journal article" date="2014" name="ISME J.">
        <title>Microbial stratification in low pH oxic and suboxic macroscopic growths along an acid mine drainage.</title>
        <authorList>
            <person name="Mendez-Garcia C."/>
            <person name="Mesa V."/>
            <person name="Sprenger R.R."/>
            <person name="Richter M."/>
            <person name="Diez M.S."/>
            <person name="Solano J."/>
            <person name="Bargiela R."/>
            <person name="Golyshina O.V."/>
            <person name="Manteca A."/>
            <person name="Ramos J.L."/>
            <person name="Gallego J.R."/>
            <person name="Llorente I."/>
            <person name="Martins Dos Santos V.A."/>
            <person name="Jensen O.N."/>
            <person name="Pelaez A.I."/>
            <person name="Sanchez J."/>
            <person name="Ferrer M."/>
        </authorList>
    </citation>
    <scope>NUCLEOTIDE SEQUENCE</scope>
</reference>
<dbReference type="SUPFAM" id="SSF81901">
    <property type="entry name" value="HCP-like"/>
    <property type="match status" value="1"/>
</dbReference>
<dbReference type="PANTHER" id="PTHR11102:SF160">
    <property type="entry name" value="ERAD-ASSOCIATED E3 UBIQUITIN-PROTEIN LIGASE COMPONENT HRD3"/>
    <property type="match status" value="1"/>
</dbReference>
<comment type="caution">
    <text evidence="1">The sequence shown here is derived from an EMBL/GenBank/DDBJ whole genome shotgun (WGS) entry which is preliminary data.</text>
</comment>
<sequence length="124" mass="13256">YRLAANQGNTGAQSSLGIMYAQGQGVPQDYAKAAKLFRLAAKQGIATAQNNLGAMYDSGQGVSQNYAKAYKWIALGKDASKPGSQAYISASRHMRILEARMTPAQIVQGQQEASAWWAVHHKGG</sequence>
<dbReference type="PANTHER" id="PTHR11102">
    <property type="entry name" value="SEL-1-LIKE PROTEIN"/>
    <property type="match status" value="1"/>
</dbReference>
<dbReference type="InterPro" id="IPR011990">
    <property type="entry name" value="TPR-like_helical_dom_sf"/>
</dbReference>
<name>T1BYL9_9ZZZZ</name>
<feature type="non-terminal residue" evidence="1">
    <location>
        <position position="1"/>
    </location>
</feature>
<dbReference type="InterPro" id="IPR050767">
    <property type="entry name" value="Sel1_AlgK"/>
</dbReference>
<dbReference type="Pfam" id="PF08238">
    <property type="entry name" value="Sel1"/>
    <property type="match status" value="2"/>
</dbReference>
<dbReference type="SMART" id="SM00671">
    <property type="entry name" value="SEL1"/>
    <property type="match status" value="2"/>
</dbReference>
<accession>T1BYL9</accession>
<dbReference type="EMBL" id="AUZX01001708">
    <property type="protein sequence ID" value="EQD78376.1"/>
    <property type="molecule type" value="Genomic_DNA"/>
</dbReference>
<gene>
    <name evidence="1" type="ORF">B1A_02285</name>
</gene>
<dbReference type="InterPro" id="IPR006597">
    <property type="entry name" value="Sel1-like"/>
</dbReference>
<evidence type="ECO:0000313" key="1">
    <source>
        <dbReference type="EMBL" id="EQD78376.1"/>
    </source>
</evidence>